<evidence type="ECO:0000256" key="1">
    <source>
        <dbReference type="ARBA" id="ARBA00008010"/>
    </source>
</evidence>
<dbReference type="InterPro" id="IPR027417">
    <property type="entry name" value="P-loop_NTPase"/>
</dbReference>
<proteinExistence type="inferred from homology"/>
<dbReference type="Pfam" id="PF17855">
    <property type="entry name" value="MCM_lid"/>
    <property type="match status" value="1"/>
</dbReference>
<dbReference type="GO" id="GO:0005524">
    <property type="term" value="F:ATP binding"/>
    <property type="evidence" value="ECO:0007669"/>
    <property type="project" value="InterPro"/>
</dbReference>
<dbReference type="PANTHER" id="PTHR11630">
    <property type="entry name" value="DNA REPLICATION LICENSING FACTOR MCM FAMILY MEMBER"/>
    <property type="match status" value="1"/>
</dbReference>
<gene>
    <name evidence="5" type="ORF">LJAJCFKK_00021</name>
</gene>
<dbReference type="GO" id="GO:0042555">
    <property type="term" value="C:MCM complex"/>
    <property type="evidence" value="ECO:0007669"/>
    <property type="project" value="TreeGrafter"/>
</dbReference>
<dbReference type="InterPro" id="IPR031327">
    <property type="entry name" value="MCM"/>
</dbReference>
<dbReference type="GO" id="GO:0003697">
    <property type="term" value="F:single-stranded DNA binding"/>
    <property type="evidence" value="ECO:0007669"/>
    <property type="project" value="TreeGrafter"/>
</dbReference>
<organism evidence="5">
    <name type="scientific">Candidatus Methanogaster sp. ANME-2c ERB4</name>
    <dbReference type="NCBI Taxonomy" id="2759911"/>
    <lineage>
        <taxon>Archaea</taxon>
        <taxon>Methanobacteriati</taxon>
        <taxon>Methanobacteriota</taxon>
        <taxon>Stenosarchaea group</taxon>
        <taxon>Methanomicrobia</taxon>
        <taxon>Methanosarcinales</taxon>
        <taxon>ANME-2 cluster</taxon>
        <taxon>Candidatus Methanogasteraceae</taxon>
        <taxon>Candidatus Methanogaster</taxon>
    </lineage>
</organism>
<dbReference type="EMBL" id="MT631170">
    <property type="protein sequence ID" value="QNO46170.1"/>
    <property type="molecule type" value="Genomic_DNA"/>
</dbReference>
<feature type="domain" description="MCM AAA-lid" evidence="4">
    <location>
        <begin position="2"/>
        <end position="64"/>
    </location>
</feature>
<keyword evidence="2" id="KW-0235">DNA replication</keyword>
<sequence>MNRLVECYLELRQQGENRDSPVPVTAMQLEALVRLCETSARMRLSDEVTIEDAKHVIQVVESSLRQVTSDAETCMNEHNPDDGIDEKYQIKEG</sequence>
<dbReference type="GO" id="GO:0006260">
    <property type="term" value="P:DNA replication"/>
    <property type="evidence" value="ECO:0007669"/>
    <property type="project" value="UniProtKB-KW"/>
</dbReference>
<evidence type="ECO:0000313" key="5">
    <source>
        <dbReference type="EMBL" id="QNO46170.1"/>
    </source>
</evidence>
<protein>
    <recommendedName>
        <fullName evidence="4">MCM AAA-lid domain-containing protein</fullName>
    </recommendedName>
</protein>
<evidence type="ECO:0000256" key="3">
    <source>
        <dbReference type="SAM" id="MobiDB-lite"/>
    </source>
</evidence>
<evidence type="ECO:0000259" key="4">
    <source>
        <dbReference type="Pfam" id="PF17855"/>
    </source>
</evidence>
<dbReference type="AlphaFoldDB" id="A0A7G9YDT6"/>
<accession>A0A7G9YDT6</accession>
<feature type="region of interest" description="Disordered" evidence="3">
    <location>
        <begin position="73"/>
        <end position="93"/>
    </location>
</feature>
<dbReference type="Gene3D" id="3.40.50.300">
    <property type="entry name" value="P-loop containing nucleotide triphosphate hydrolases"/>
    <property type="match status" value="1"/>
</dbReference>
<name>A0A7G9YDT6_9EURY</name>
<dbReference type="InterPro" id="IPR041562">
    <property type="entry name" value="MCM_lid"/>
</dbReference>
<evidence type="ECO:0000256" key="2">
    <source>
        <dbReference type="ARBA" id="ARBA00022705"/>
    </source>
</evidence>
<feature type="compositionally biased region" description="Basic and acidic residues" evidence="3">
    <location>
        <begin position="78"/>
        <end position="93"/>
    </location>
</feature>
<comment type="similarity">
    <text evidence="1">Belongs to the MCM family.</text>
</comment>
<reference evidence="5" key="1">
    <citation type="submission" date="2020-06" db="EMBL/GenBank/DDBJ databases">
        <title>Unique genomic features of the anaerobic methanotrophic archaea.</title>
        <authorList>
            <person name="Chadwick G.L."/>
            <person name="Skennerton C.T."/>
            <person name="Laso-Perez R."/>
            <person name="Leu A.O."/>
            <person name="Speth D.R."/>
            <person name="Yu H."/>
            <person name="Morgan-Lang C."/>
            <person name="Hatzenpichler R."/>
            <person name="Goudeau D."/>
            <person name="Malmstrom R."/>
            <person name="Brazelton W.J."/>
            <person name="Woyke T."/>
            <person name="Hallam S.J."/>
            <person name="Tyson G.W."/>
            <person name="Wegener G."/>
            <person name="Boetius A."/>
            <person name="Orphan V."/>
        </authorList>
    </citation>
    <scope>NUCLEOTIDE SEQUENCE</scope>
</reference>
<dbReference type="GO" id="GO:0017116">
    <property type="term" value="F:single-stranded DNA helicase activity"/>
    <property type="evidence" value="ECO:0007669"/>
    <property type="project" value="TreeGrafter"/>
</dbReference>
<dbReference type="PANTHER" id="PTHR11630:SF66">
    <property type="entry name" value="DNA REPLICATION LICENSING FACTOR MCM4"/>
    <property type="match status" value="1"/>
</dbReference>